<evidence type="ECO:0008006" key="4">
    <source>
        <dbReference type="Google" id="ProtNLM"/>
    </source>
</evidence>
<feature type="region of interest" description="Disordered" evidence="1">
    <location>
        <begin position="75"/>
        <end position="124"/>
    </location>
</feature>
<dbReference type="EMBL" id="JBEFKJ010000067">
    <property type="protein sequence ID" value="KAL2036557.1"/>
    <property type="molecule type" value="Genomic_DNA"/>
</dbReference>
<proteinExistence type="predicted"/>
<accession>A0ABR3ZWY6</accession>
<feature type="compositionally biased region" description="Low complexity" evidence="1">
    <location>
        <begin position="98"/>
        <end position="114"/>
    </location>
</feature>
<organism evidence="2 3">
    <name type="scientific">Stereocaulon virgatum</name>
    <dbReference type="NCBI Taxonomy" id="373712"/>
    <lineage>
        <taxon>Eukaryota</taxon>
        <taxon>Fungi</taxon>
        <taxon>Dikarya</taxon>
        <taxon>Ascomycota</taxon>
        <taxon>Pezizomycotina</taxon>
        <taxon>Lecanoromycetes</taxon>
        <taxon>OSLEUM clade</taxon>
        <taxon>Lecanoromycetidae</taxon>
        <taxon>Lecanorales</taxon>
        <taxon>Lecanorineae</taxon>
        <taxon>Stereocaulaceae</taxon>
        <taxon>Stereocaulon</taxon>
    </lineage>
</organism>
<sequence>MASATRSGKQASATPTNDSQDTSDQQLIVRAFSPEQESQLDERFNSINAAITASNANMANAVADLAKQIGRLSDRLDRQQQTSSPVLPSIEPSPPPQASADPTAPTAPAALAAPTAPPPPAEWHPYKRMLKAEDVGYFDPGFQASEQEHGKSTPGPVVNAGKHAYYLDIFVFVDRLNELSRKYGPYAVQDVIPSCLRGSALTWWTTEVDHSTKTTLEASTAELQPWIDLLIKAFRTNLAQALAAFTASRYTLRELHMAMTPKTWIHGQLTELPNTIIPVVAVAESQGICDMHGDGYSIGQWYAR</sequence>
<dbReference type="Proteomes" id="UP001590950">
    <property type="component" value="Unassembled WGS sequence"/>
</dbReference>
<reference evidence="2 3" key="1">
    <citation type="submission" date="2024-09" db="EMBL/GenBank/DDBJ databases">
        <title>Rethinking Asexuality: The Enigmatic Case of Functional Sexual Genes in Lepraria (Stereocaulaceae).</title>
        <authorList>
            <person name="Doellman M."/>
            <person name="Sun Y."/>
            <person name="Barcenas-Pena A."/>
            <person name="Lumbsch H.T."/>
            <person name="Grewe F."/>
        </authorList>
    </citation>
    <scope>NUCLEOTIDE SEQUENCE [LARGE SCALE GENOMIC DNA]</scope>
    <source>
        <strain evidence="2 3">Mercado 3170</strain>
    </source>
</reference>
<evidence type="ECO:0000256" key="1">
    <source>
        <dbReference type="SAM" id="MobiDB-lite"/>
    </source>
</evidence>
<comment type="caution">
    <text evidence="2">The sequence shown here is derived from an EMBL/GenBank/DDBJ whole genome shotgun (WGS) entry which is preliminary data.</text>
</comment>
<name>A0ABR3ZWY6_9LECA</name>
<feature type="region of interest" description="Disordered" evidence="1">
    <location>
        <begin position="1"/>
        <end position="27"/>
    </location>
</feature>
<gene>
    <name evidence="2" type="ORF">N7G274_010710</name>
</gene>
<evidence type="ECO:0000313" key="2">
    <source>
        <dbReference type="EMBL" id="KAL2036557.1"/>
    </source>
</evidence>
<protein>
    <recommendedName>
        <fullName evidence="4">Retrotransposon gag domain-containing protein</fullName>
    </recommendedName>
</protein>
<keyword evidence="3" id="KW-1185">Reference proteome</keyword>
<feature type="compositionally biased region" description="Polar residues" evidence="1">
    <location>
        <begin position="1"/>
        <end position="26"/>
    </location>
</feature>
<evidence type="ECO:0000313" key="3">
    <source>
        <dbReference type="Proteomes" id="UP001590950"/>
    </source>
</evidence>